<gene>
    <name evidence="1" type="ordered locus">Cyast_0915</name>
</gene>
<sequence length="74" mass="8545">MNNTKTQTKIIRQGEYIAEIDVTLTYTDEDWSPYLSVEEAEKLDNLRFALQNNDLKTAIQLAHIYRLTPVTLTA</sequence>
<dbReference type="STRING" id="292563.Cyast_0915"/>
<dbReference type="eggNOG" id="ENOG5032ZEZ">
    <property type="taxonomic scope" value="Bacteria"/>
</dbReference>
<dbReference type="Proteomes" id="UP000010483">
    <property type="component" value="Chromosome"/>
</dbReference>
<protein>
    <submittedName>
        <fullName evidence="1">Uncharacterized protein</fullName>
    </submittedName>
</protein>
<dbReference type="KEGG" id="csn:Cyast_0915"/>
<dbReference type="EMBL" id="CP003940">
    <property type="protein sequence ID" value="AFZ46887.1"/>
    <property type="molecule type" value="Genomic_DNA"/>
</dbReference>
<organism evidence="1 2">
    <name type="scientific">Cyanobacterium stanieri (strain ATCC 29140 / PCC 7202)</name>
    <dbReference type="NCBI Taxonomy" id="292563"/>
    <lineage>
        <taxon>Bacteria</taxon>
        <taxon>Bacillati</taxon>
        <taxon>Cyanobacteriota</taxon>
        <taxon>Cyanophyceae</taxon>
        <taxon>Oscillatoriophycideae</taxon>
        <taxon>Chroococcales</taxon>
        <taxon>Geminocystaceae</taxon>
        <taxon>Cyanobacterium</taxon>
    </lineage>
</organism>
<proteinExistence type="predicted"/>
<accession>K9YK90</accession>
<dbReference type="BioCyc" id="CSTA292563:G1353-922-MONOMER"/>
<keyword evidence="2" id="KW-1185">Reference proteome</keyword>
<reference evidence="2" key="1">
    <citation type="journal article" date="2013" name="Proc. Natl. Acad. Sci. U.S.A.">
        <title>Improving the coverage of the cyanobacterial phylum using diversity-driven genome sequencing.</title>
        <authorList>
            <person name="Shih P.M."/>
            <person name="Wu D."/>
            <person name="Latifi A."/>
            <person name="Axen S.D."/>
            <person name="Fewer D.P."/>
            <person name="Talla E."/>
            <person name="Calteau A."/>
            <person name="Cai F."/>
            <person name="Tandeau de Marsac N."/>
            <person name="Rippka R."/>
            <person name="Herdman M."/>
            <person name="Sivonen K."/>
            <person name="Coursin T."/>
            <person name="Laurent T."/>
            <person name="Goodwin L."/>
            <person name="Nolan M."/>
            <person name="Davenport K.W."/>
            <person name="Han C.S."/>
            <person name="Rubin E.M."/>
            <person name="Eisen J.A."/>
            <person name="Woyke T."/>
            <person name="Gugger M."/>
            <person name="Kerfeld C.A."/>
        </authorList>
    </citation>
    <scope>NUCLEOTIDE SEQUENCE [LARGE SCALE GENOMIC DNA]</scope>
    <source>
        <strain evidence="2">ATCC 29140 / PCC 7202</strain>
    </source>
</reference>
<evidence type="ECO:0000313" key="2">
    <source>
        <dbReference type="Proteomes" id="UP000010483"/>
    </source>
</evidence>
<dbReference type="AlphaFoldDB" id="K9YK90"/>
<evidence type="ECO:0000313" key="1">
    <source>
        <dbReference type="EMBL" id="AFZ46887.1"/>
    </source>
</evidence>
<name>K9YK90_CYASC</name>
<dbReference type="HOGENOM" id="CLU_200331_0_0_3"/>